<evidence type="ECO:0000313" key="2">
    <source>
        <dbReference type="Proteomes" id="UP000325313"/>
    </source>
</evidence>
<name>A0A5B0SE05_PUCGR</name>
<accession>A0A5B0SE05</accession>
<proteinExistence type="predicted"/>
<sequence length="212" mass="22565">MRLICPASKLDSARIQQKMKPPATLADLVVSPSFQDSFYVPNEVHIILVSCSSSTTSEPKSPSIQLTGGVTLAGDLPVLGTGHGAPGVPGAPRIASLLGEVPPALVLPDIWKEEIILRDDSPGPKSLQGGAELNISRRWDLTYTVVRHCHIAPTAGRRVSVRQTLRGCPPESGLSPRGLVTVKLGAVRAMMYDSFLLGCRWGSCCSGSSWIE</sequence>
<dbReference type="EMBL" id="VDEP01000035">
    <property type="protein sequence ID" value="KAA1136326.1"/>
    <property type="molecule type" value="Genomic_DNA"/>
</dbReference>
<dbReference type="AlphaFoldDB" id="A0A5B0SE05"/>
<dbReference type="Proteomes" id="UP000325313">
    <property type="component" value="Unassembled WGS sequence"/>
</dbReference>
<protein>
    <submittedName>
        <fullName evidence="1">Uncharacterized protein</fullName>
    </submittedName>
</protein>
<gene>
    <name evidence="1" type="ORF">PGTUg99_023967</name>
</gene>
<comment type="caution">
    <text evidence="1">The sequence shown here is derived from an EMBL/GenBank/DDBJ whole genome shotgun (WGS) entry which is preliminary data.</text>
</comment>
<reference evidence="1 2" key="1">
    <citation type="submission" date="2019-05" db="EMBL/GenBank/DDBJ databases">
        <title>Emergence of the Ug99 lineage of the wheat stem rust pathogen through somatic hybridization.</title>
        <authorList>
            <person name="Li F."/>
            <person name="Upadhyaya N.M."/>
            <person name="Sperschneider J."/>
            <person name="Matny O."/>
            <person name="Nguyen-Phuc H."/>
            <person name="Mago R."/>
            <person name="Raley C."/>
            <person name="Miller M.E."/>
            <person name="Silverstein K.A.T."/>
            <person name="Henningsen E."/>
            <person name="Hirsch C.D."/>
            <person name="Visser B."/>
            <person name="Pretorius Z.A."/>
            <person name="Steffenson B.J."/>
            <person name="Schwessinger B."/>
            <person name="Dodds P.N."/>
            <person name="Figueroa M."/>
        </authorList>
    </citation>
    <scope>NUCLEOTIDE SEQUENCE [LARGE SCALE GENOMIC DNA]</scope>
    <source>
        <strain evidence="1 2">Ug99</strain>
    </source>
</reference>
<organism evidence="1 2">
    <name type="scientific">Puccinia graminis f. sp. tritici</name>
    <dbReference type="NCBI Taxonomy" id="56615"/>
    <lineage>
        <taxon>Eukaryota</taxon>
        <taxon>Fungi</taxon>
        <taxon>Dikarya</taxon>
        <taxon>Basidiomycota</taxon>
        <taxon>Pucciniomycotina</taxon>
        <taxon>Pucciniomycetes</taxon>
        <taxon>Pucciniales</taxon>
        <taxon>Pucciniaceae</taxon>
        <taxon>Puccinia</taxon>
    </lineage>
</organism>
<evidence type="ECO:0000313" key="1">
    <source>
        <dbReference type="EMBL" id="KAA1136326.1"/>
    </source>
</evidence>